<dbReference type="Gene3D" id="1.10.3080.10">
    <property type="entry name" value="Clc chloride channel"/>
    <property type="match status" value="1"/>
</dbReference>
<keyword evidence="5" id="KW-0406">Ion transport</keyword>
<evidence type="ECO:0000256" key="1">
    <source>
        <dbReference type="ARBA" id="ARBA00004141"/>
    </source>
</evidence>
<keyword evidence="6 11" id="KW-0472">Membrane</keyword>
<keyword evidence="7" id="KW-0869">Chloride channel</keyword>
<evidence type="ECO:0000256" key="6">
    <source>
        <dbReference type="ARBA" id="ARBA00023136"/>
    </source>
</evidence>
<feature type="transmembrane region" description="Helical" evidence="11">
    <location>
        <begin position="173"/>
        <end position="197"/>
    </location>
</feature>
<evidence type="ECO:0000259" key="12">
    <source>
        <dbReference type="PROSITE" id="PS51202"/>
    </source>
</evidence>
<evidence type="ECO:0000256" key="11">
    <source>
        <dbReference type="SAM" id="Phobius"/>
    </source>
</evidence>
<dbReference type="PANTHER" id="PTHR43427">
    <property type="entry name" value="CHLORIDE CHANNEL PROTEIN CLC-E"/>
    <property type="match status" value="1"/>
</dbReference>
<keyword evidence="9" id="KW-0407">Ion channel</keyword>
<reference evidence="13" key="1">
    <citation type="submission" date="2024-03" db="EMBL/GenBank/DDBJ databases">
        <title>Deinococcus weizhi sp. nov., isolated from human skin.</title>
        <authorList>
            <person name="Wei Z."/>
            <person name="Tian F."/>
            <person name="Yang C."/>
            <person name="Xin L.T."/>
            <person name="Wen Z.J."/>
            <person name="Lan K.C."/>
            <person name="Yu L."/>
            <person name="Zhe W."/>
            <person name="Dan F.D."/>
            <person name="Jun W."/>
            <person name="Rui Z."/>
            <person name="Yong X.J."/>
            <person name="Ting Y."/>
            <person name="Wei X."/>
            <person name="Xu Z.G."/>
            <person name="Xin Z."/>
            <person name="Dong F.G."/>
            <person name="Ni X.M."/>
            <person name="Zheng M.G."/>
            <person name="Chun Y."/>
            <person name="Qian W.X."/>
        </authorList>
    </citation>
    <scope>NUCLEOTIDE SEQUENCE</scope>
    <source>
        <strain evidence="13">VB142</strain>
    </source>
</reference>
<protein>
    <submittedName>
        <fullName evidence="13">Chloride channel protein</fullName>
    </submittedName>
</protein>
<evidence type="ECO:0000256" key="2">
    <source>
        <dbReference type="ARBA" id="ARBA00022448"/>
    </source>
</evidence>
<dbReference type="Gene3D" id="3.30.70.1450">
    <property type="entry name" value="Regulator of K+ conductance, C-terminal domain"/>
    <property type="match status" value="1"/>
</dbReference>
<dbReference type="GO" id="GO:0008324">
    <property type="term" value="F:monoatomic cation transmembrane transporter activity"/>
    <property type="evidence" value="ECO:0007669"/>
    <property type="project" value="InterPro"/>
</dbReference>
<evidence type="ECO:0000256" key="5">
    <source>
        <dbReference type="ARBA" id="ARBA00023065"/>
    </source>
</evidence>
<evidence type="ECO:0000256" key="10">
    <source>
        <dbReference type="SAM" id="MobiDB-lite"/>
    </source>
</evidence>
<feature type="transmembrane region" description="Helical" evidence="11">
    <location>
        <begin position="209"/>
        <end position="232"/>
    </location>
</feature>
<feature type="region of interest" description="Disordered" evidence="10">
    <location>
        <begin position="452"/>
        <end position="475"/>
    </location>
</feature>
<organism evidence="13">
    <name type="scientific">Deinococcus sp. VB142</name>
    <dbReference type="NCBI Taxonomy" id="3112952"/>
    <lineage>
        <taxon>Bacteria</taxon>
        <taxon>Thermotogati</taxon>
        <taxon>Deinococcota</taxon>
        <taxon>Deinococci</taxon>
        <taxon>Deinococcales</taxon>
        <taxon>Deinococcaceae</taxon>
        <taxon>Deinococcus</taxon>
    </lineage>
</organism>
<evidence type="ECO:0000256" key="3">
    <source>
        <dbReference type="ARBA" id="ARBA00022692"/>
    </source>
</evidence>
<dbReference type="SUPFAM" id="SSF116726">
    <property type="entry name" value="TrkA C-terminal domain-like"/>
    <property type="match status" value="1"/>
</dbReference>
<name>A0AAU6Q4M6_9DEIO</name>
<comment type="subcellular location">
    <subcellularLocation>
        <location evidence="1">Membrane</location>
        <topology evidence="1">Multi-pass membrane protein</topology>
    </subcellularLocation>
</comment>
<keyword evidence="4 11" id="KW-1133">Transmembrane helix</keyword>
<dbReference type="SUPFAM" id="SSF81340">
    <property type="entry name" value="Clc chloride channel"/>
    <property type="match status" value="1"/>
</dbReference>
<dbReference type="InterPro" id="IPR006037">
    <property type="entry name" value="RCK_C"/>
</dbReference>
<feature type="transmembrane region" description="Helical" evidence="11">
    <location>
        <begin position="21"/>
        <end position="45"/>
    </location>
</feature>
<evidence type="ECO:0000313" key="13">
    <source>
        <dbReference type="EMBL" id="WYF45203.1"/>
    </source>
</evidence>
<evidence type="ECO:0000256" key="9">
    <source>
        <dbReference type="ARBA" id="ARBA00023303"/>
    </source>
</evidence>
<dbReference type="GO" id="GO:0006813">
    <property type="term" value="P:potassium ion transport"/>
    <property type="evidence" value="ECO:0007669"/>
    <property type="project" value="InterPro"/>
</dbReference>
<dbReference type="AlphaFoldDB" id="A0AAU6Q4M6"/>
<feature type="transmembrane region" description="Helical" evidence="11">
    <location>
        <begin position="285"/>
        <end position="306"/>
    </location>
</feature>
<dbReference type="Pfam" id="PF02080">
    <property type="entry name" value="TrkA_C"/>
    <property type="match status" value="1"/>
</dbReference>
<gene>
    <name evidence="13" type="ORF">WDJ50_03515</name>
</gene>
<dbReference type="GO" id="GO:0034707">
    <property type="term" value="C:chloride channel complex"/>
    <property type="evidence" value="ECO:0007669"/>
    <property type="project" value="UniProtKB-KW"/>
</dbReference>
<feature type="domain" description="RCK C-terminal" evidence="12">
    <location>
        <begin position="465"/>
        <end position="545"/>
    </location>
</feature>
<proteinExistence type="predicted"/>
<dbReference type="RefSeq" id="WP_339096386.1">
    <property type="nucleotide sequence ID" value="NZ_CP149782.1"/>
</dbReference>
<dbReference type="InterPro" id="IPR050368">
    <property type="entry name" value="ClC-type_chloride_channel"/>
</dbReference>
<dbReference type="InterPro" id="IPR014743">
    <property type="entry name" value="Cl-channel_core"/>
</dbReference>
<dbReference type="PANTHER" id="PTHR43427:SF6">
    <property type="entry name" value="CHLORIDE CHANNEL PROTEIN CLC-E"/>
    <property type="match status" value="1"/>
</dbReference>
<feature type="transmembrane region" description="Helical" evidence="11">
    <location>
        <begin position="342"/>
        <end position="366"/>
    </location>
</feature>
<dbReference type="PROSITE" id="PS51202">
    <property type="entry name" value="RCK_C"/>
    <property type="match status" value="1"/>
</dbReference>
<dbReference type="InterPro" id="IPR001807">
    <property type="entry name" value="ClC"/>
</dbReference>
<accession>A0AAU6Q4M6</accession>
<keyword evidence="3 11" id="KW-0812">Transmembrane</keyword>
<dbReference type="GO" id="GO:0005254">
    <property type="term" value="F:chloride channel activity"/>
    <property type="evidence" value="ECO:0007669"/>
    <property type="project" value="UniProtKB-KW"/>
</dbReference>
<dbReference type="CDD" id="cd00400">
    <property type="entry name" value="Voltage_gated_ClC"/>
    <property type="match status" value="1"/>
</dbReference>
<dbReference type="Pfam" id="PF00654">
    <property type="entry name" value="Voltage_CLC"/>
    <property type="match status" value="1"/>
</dbReference>
<feature type="transmembrane region" description="Helical" evidence="11">
    <location>
        <begin position="252"/>
        <end position="273"/>
    </location>
</feature>
<evidence type="ECO:0000256" key="8">
    <source>
        <dbReference type="ARBA" id="ARBA00023214"/>
    </source>
</evidence>
<keyword evidence="2" id="KW-0813">Transport</keyword>
<feature type="transmembrane region" description="Helical" evidence="11">
    <location>
        <begin position="372"/>
        <end position="399"/>
    </location>
</feature>
<dbReference type="EMBL" id="CP149782">
    <property type="protein sequence ID" value="WYF45203.1"/>
    <property type="molecule type" value="Genomic_DNA"/>
</dbReference>
<sequence length="548" mass="57595">MRLPFTRSPLPRAVLLRLESGRVVVLSVLLGGFVGGLCLLLRLLLDLLLPVGAWLTRYSPPGTPGEGGLLMAFGQMSPWLLLLLPLAGAASTWLVPAEPGGAFAQLVRGTNQQVRGRETWPQLPAQAQALGGALVAYVTGLFMGRDSLFIQLGQMGTRLLARLTRLDAAELRMLMLAGAAAGLGTVLHAPLAAAVLIAEVLYRRFEFEFEVLMPCVLASVAAYAVYGLGFGFAPLLDLGQVQLPPLRQLPALALLMLLVTGAGWLVLHACRLIPERLTDGRWRPLLGAAFGLVTALIAVFVTPTVLGDGSGWLQVGLSGFMGSEAAAQGLWRWLLLALGARLAFGGGVLPSVSIGGLLGVGLAHWLQIDVAMAGLVGAVAFLTVTLNVPLGATLLAVAWGGDVLLPLALFSAGIAHALSGEPGIVPGQLRSRAQSVPVRAPSAQIPESVRNLPRHVPETPGVPYQGGEGEPGGSERELYRRAVPRSWQGAKLKLVALPPGVEIMGIVRGGEVKVPRPEMYLTPEDDLIFLARPDAYAALEGVLRLPGA</sequence>
<evidence type="ECO:0000256" key="4">
    <source>
        <dbReference type="ARBA" id="ARBA00022989"/>
    </source>
</evidence>
<dbReference type="InterPro" id="IPR036721">
    <property type="entry name" value="RCK_C_sf"/>
</dbReference>
<evidence type="ECO:0000256" key="7">
    <source>
        <dbReference type="ARBA" id="ARBA00023173"/>
    </source>
</evidence>
<keyword evidence="8" id="KW-0868">Chloride</keyword>